<comment type="similarity">
    <text evidence="3">Belongs to the xanthine dehydrogenase family.</text>
</comment>
<dbReference type="InterPro" id="IPR036884">
    <property type="entry name" value="2Fe-2S-bd_dom_sf"/>
</dbReference>
<evidence type="ECO:0000256" key="18">
    <source>
        <dbReference type="ARBA" id="ARBA00066063"/>
    </source>
</evidence>
<feature type="binding site" evidence="22">
    <location>
        <position position="366"/>
    </location>
    <ligand>
        <name>FAD</name>
        <dbReference type="ChEBI" id="CHEBI:57692"/>
    </ligand>
</feature>
<evidence type="ECO:0000256" key="3">
    <source>
        <dbReference type="ARBA" id="ARBA00006849"/>
    </source>
</evidence>
<dbReference type="FunFam" id="3.30.390.50:FF:000003">
    <property type="entry name" value="Aldehyde oxidase1"/>
    <property type="match status" value="1"/>
</dbReference>
<keyword evidence="9 22" id="KW-0274">FAD</keyword>
<dbReference type="SMART" id="SM01008">
    <property type="entry name" value="Ald_Xan_dh_C"/>
    <property type="match status" value="1"/>
</dbReference>
<dbReference type="InterPro" id="IPR006058">
    <property type="entry name" value="2Fe2S_fd_BS"/>
</dbReference>
<dbReference type="InterPro" id="IPR046867">
    <property type="entry name" value="AldOxase/xan_DH_MoCoBD2"/>
</dbReference>
<comment type="subunit">
    <text evidence="18">Aldehyde oxidases (AO) are homodimers and heterodimers of AO subunits.</text>
</comment>
<dbReference type="Gene3D" id="3.30.465.10">
    <property type="match status" value="1"/>
</dbReference>
<dbReference type="Pfam" id="PF02738">
    <property type="entry name" value="MoCoBD_1"/>
    <property type="match status" value="1"/>
</dbReference>
<feature type="binding site" evidence="23">
    <location>
        <position position="819"/>
    </location>
    <ligand>
        <name>Mo-molybdopterin</name>
        <dbReference type="ChEBI" id="CHEBI:71302"/>
    </ligand>
    <ligandPart>
        <name>Mo</name>
        <dbReference type="ChEBI" id="CHEBI:28685"/>
    </ligandPart>
</feature>
<feature type="binding site" evidence="23">
    <location>
        <position position="52"/>
    </location>
    <ligand>
        <name>[2Fe-2S] cluster</name>
        <dbReference type="ChEBI" id="CHEBI:190135"/>
        <label>1</label>
    </ligand>
</feature>
<keyword evidence="11" id="KW-0560">Oxidoreductase</keyword>
<evidence type="ECO:0000256" key="14">
    <source>
        <dbReference type="ARBA" id="ARBA00023027"/>
    </source>
</evidence>
<comment type="cofactor">
    <cofactor evidence="23">
        <name>Mo-molybdopterin</name>
        <dbReference type="ChEBI" id="CHEBI:71302"/>
    </cofactor>
    <text evidence="23">Binds 1 Mo-molybdopterin (Mo-MPT) cofactor per subunit.</text>
</comment>
<dbReference type="GO" id="GO:0050302">
    <property type="term" value="F:indole-3-acetaldehyde oxidase activity"/>
    <property type="evidence" value="ECO:0007669"/>
    <property type="project" value="UniProtKB-EC"/>
</dbReference>
<keyword evidence="15" id="KW-0073">Auxin biosynthesis</keyword>
<dbReference type="Pfam" id="PF00941">
    <property type="entry name" value="FAD_binding_5"/>
    <property type="match status" value="1"/>
</dbReference>
<evidence type="ECO:0000256" key="23">
    <source>
        <dbReference type="PIRSR" id="PIRSR000127-3"/>
    </source>
</evidence>
<evidence type="ECO:0000256" key="2">
    <source>
        <dbReference type="ARBA" id="ARBA00004496"/>
    </source>
</evidence>
<evidence type="ECO:0000256" key="10">
    <source>
        <dbReference type="ARBA" id="ARBA00022865"/>
    </source>
</evidence>
<keyword evidence="6" id="KW-0285">Flavoprotein</keyword>
<proteinExistence type="inferred from homology"/>
<dbReference type="Pfam" id="PF03450">
    <property type="entry name" value="CO_deh_flav_C"/>
    <property type="match status" value="1"/>
</dbReference>
<feature type="binding site" evidence="23">
    <location>
        <position position="120"/>
    </location>
    <ligand>
        <name>[2Fe-2S] cluster</name>
        <dbReference type="ChEBI" id="CHEBI:190135"/>
        <label>2</label>
    </ligand>
</feature>
<organism evidence="26 27">
    <name type="scientific">Panicum virgatum</name>
    <name type="common">Blackwell switchgrass</name>
    <dbReference type="NCBI Taxonomy" id="38727"/>
    <lineage>
        <taxon>Eukaryota</taxon>
        <taxon>Viridiplantae</taxon>
        <taxon>Streptophyta</taxon>
        <taxon>Embryophyta</taxon>
        <taxon>Tracheophyta</taxon>
        <taxon>Spermatophyta</taxon>
        <taxon>Magnoliopsida</taxon>
        <taxon>Liliopsida</taxon>
        <taxon>Poales</taxon>
        <taxon>Poaceae</taxon>
        <taxon>PACMAD clade</taxon>
        <taxon>Panicoideae</taxon>
        <taxon>Panicodae</taxon>
        <taxon>Paniceae</taxon>
        <taxon>Panicinae</taxon>
        <taxon>Panicum</taxon>
        <taxon>Panicum sect. Hiantes</taxon>
    </lineage>
</organism>
<evidence type="ECO:0000256" key="11">
    <source>
        <dbReference type="ARBA" id="ARBA00023002"/>
    </source>
</evidence>
<evidence type="ECO:0000256" key="19">
    <source>
        <dbReference type="ARBA" id="ARBA00067017"/>
    </source>
</evidence>
<feature type="binding site" evidence="23">
    <location>
        <position position="788"/>
    </location>
    <ligand>
        <name>Mo-molybdopterin</name>
        <dbReference type="ChEBI" id="CHEBI:71302"/>
    </ligand>
    <ligandPart>
        <name>Mo</name>
        <dbReference type="ChEBI" id="CHEBI:28685"/>
    </ligandPart>
</feature>
<comment type="cofactor">
    <cofactor evidence="23">
        <name>[2Fe-2S] cluster</name>
        <dbReference type="ChEBI" id="CHEBI:190135"/>
    </cofactor>
    <text evidence="23">Binds 2 [2Fe-2S] clusters.</text>
</comment>
<dbReference type="InterPro" id="IPR036683">
    <property type="entry name" value="CO_DH_flav_C_dom_sf"/>
</dbReference>
<dbReference type="InterPro" id="IPR002888">
    <property type="entry name" value="2Fe-2S-bd"/>
</dbReference>
<evidence type="ECO:0000259" key="24">
    <source>
        <dbReference type="PROSITE" id="PS51085"/>
    </source>
</evidence>
<keyword evidence="7 23" id="KW-0001">2Fe-2S</keyword>
<feature type="binding site" evidence="23">
    <location>
        <position position="117"/>
    </location>
    <ligand>
        <name>[2Fe-2S] cluster</name>
        <dbReference type="ChEBI" id="CHEBI:190135"/>
        <label>2</label>
    </ligand>
</feature>
<feature type="binding site" evidence="23">
    <location>
        <position position="167"/>
    </location>
    <ligand>
        <name>[2Fe-2S] cluster</name>
        <dbReference type="ChEBI" id="CHEBI:190135"/>
        <label>2</label>
    </ligand>
</feature>
<feature type="binding site" evidence="23">
    <location>
        <position position="1106"/>
    </location>
    <ligand>
        <name>Mo-molybdopterin</name>
        <dbReference type="ChEBI" id="CHEBI:71302"/>
    </ligand>
    <ligandPart>
        <name>Mo</name>
        <dbReference type="ChEBI" id="CHEBI:28685"/>
    </ligandPart>
</feature>
<dbReference type="InterPro" id="IPR001041">
    <property type="entry name" value="2Fe-2S_ferredoxin-type"/>
</dbReference>
<feature type="domain" description="2Fe-2S ferredoxin-type" evidence="24">
    <location>
        <begin position="8"/>
        <end position="95"/>
    </location>
</feature>
<dbReference type="PROSITE" id="PS51387">
    <property type="entry name" value="FAD_PCMH"/>
    <property type="match status" value="1"/>
</dbReference>
<evidence type="ECO:0000256" key="4">
    <source>
        <dbReference type="ARBA" id="ARBA00022490"/>
    </source>
</evidence>
<dbReference type="Pfam" id="PF01799">
    <property type="entry name" value="Fer2_2"/>
    <property type="match status" value="1"/>
</dbReference>
<dbReference type="EC" id="1.2.3.7" evidence="19"/>
<dbReference type="InterPro" id="IPR008274">
    <property type="entry name" value="AldOxase/xan_DH_MoCoBD1"/>
</dbReference>
<evidence type="ECO:0000256" key="7">
    <source>
        <dbReference type="ARBA" id="ARBA00022714"/>
    </source>
</evidence>
<dbReference type="GO" id="GO:0005737">
    <property type="term" value="C:cytoplasm"/>
    <property type="evidence" value="ECO:0007669"/>
    <property type="project" value="UniProtKB-SubCell"/>
</dbReference>
<dbReference type="SUPFAM" id="SSF54292">
    <property type="entry name" value="2Fe-2S ferredoxin-like"/>
    <property type="match status" value="1"/>
</dbReference>
<dbReference type="InterPro" id="IPR005107">
    <property type="entry name" value="CO_DH_flav_C"/>
</dbReference>
<dbReference type="GO" id="GO:0005506">
    <property type="term" value="F:iron ion binding"/>
    <property type="evidence" value="ECO:0007669"/>
    <property type="project" value="InterPro"/>
</dbReference>
<keyword evidence="4" id="KW-0963">Cytoplasm</keyword>
<dbReference type="OrthoDB" id="8300278at2759"/>
<dbReference type="InterPro" id="IPR036010">
    <property type="entry name" value="2Fe-2S_ferredoxin-like_sf"/>
</dbReference>
<dbReference type="InterPro" id="IPR012675">
    <property type="entry name" value="Beta-grasp_dom_sf"/>
</dbReference>
<dbReference type="Gene3D" id="1.10.150.120">
    <property type="entry name" value="[2Fe-2S]-binding domain"/>
    <property type="match status" value="1"/>
</dbReference>
<dbReference type="SUPFAM" id="SSF47741">
    <property type="entry name" value="CO dehydrogenase ISP C-domain like"/>
    <property type="match status" value="1"/>
</dbReference>
<feature type="binding site" evidence="23">
    <location>
        <position position="932"/>
    </location>
    <ligand>
        <name>Mo-molybdopterin</name>
        <dbReference type="ChEBI" id="CHEBI:71302"/>
    </ligand>
    <ligandPart>
        <name>Mo</name>
        <dbReference type="ChEBI" id="CHEBI:28685"/>
    </ligandPart>
</feature>
<sequence length="1356" mass="145938">MGEAAPPPAVVLAVNGERYEAAGADPSTTLLEFLRTRTPVRGPKLGCGEGGCGACVVLVSKYDPASDEVTESSVSSCLTLLHSVDRCSVTTSEGIGNIKDGYHPVQQRLSGFHASQCGFCTPGMCMSIFSALVKADKAANRPAPPAGFSKLTTSEAEKAVSGNLCRCTGYRPIVDACKSFAADVDLEDLGLNCFWKKGSEPAQVSKLPGYNSGAICTFPEFLKSEIKASVEQTNNARVPVSDDGWYRPKSIDELERLFESISFDENSVKIVASNTGSGVYKDQDLHDKYIDIKGIPELSVINRSNKGIELGSVVSISKAIDVLSDGNLVFRKIADHLNKVASPFVRNTATIGGNIIMAQRLQFPSDIATVLLAAGSTVTIQVASKRLCLTLEEFLQQPQCDSRTLLLSIFIPDRGADGITFETFRASPRPCGNAVSYVNSAFLARSSGGDHIEDICLAFGAYGAEHAIRARKVEDFLKGKSVTSFVIFEAVQLLKETISPSEGTTHPEYRISLAVSFLFTFLSSLDNSLNEATKINVPNGAYMNGVTNGSVDHSPVDHLKVDINVLPIRSRQEMIFNDEYKPVGKPMKKTGAELQASGEAVYVDDIPAPKDCLYGAFIYSTHPYAHVKGINFKTSLASKKVITVITAKDIPRGGENVGSGFPMLGDEPLFADPVAEFAGQNIGVVIAETQRYAYMAAKQAVIEYSTENLQPPILTIEDAIQRNSYFQVPSSSAPKPIGDYNQGMSEADHKIISAEVKLGSQYYFYMETQVALAIPDEDNCITIYSSTQIPEFTQNVVARCLGIPFHNVRLITRRVGGGFGGKAMKAIHVACACAVAAFKLRRPVRMYLDRKTDMIMAGGRHPVKVKYSVGFKSDGKITALHLDLGINAGISPDVSPFMPPAIIGALKKYNWGNLAFDAKVCKTNVSSKSAMRGPGDVQGSFIAEAIVEHVASALSVDTNTIRRKNLHDYKSLAVFYGESAGEASTYSLAAMFDKLALSSDYQHRAEMVEHFNRSNMWKKRGISCVPITYEVRLRPTPGKVSIMNDGSIAVEVGGVEIGQGLWTKVKQMTAFGLGQLCTDGGDCLLDKVRVIQADTLSMIQGGFTGGSTTSETSCEAVRLSCAALVERLKPIKESLEAKTGTVEWSAMIAQASRASVNLSAHAYWSPDPSFGSYLNYGAAISEVEVDVLTGATTILRSDLVYDCGQSLNPAVDLGQVEGAFVQGVGFFTNEEYATNADGMVINDGTWTYKIPTVDTIPKQFNVELINSARDQKRVLSSKASGEPPLLLACSVHCAMREAIRAARKEFSVCTGPANSAVTFQMDVPATMPVVKELCGLDVVERYLESVSAAGPTTAKA</sequence>
<feature type="binding site" evidence="23">
    <location>
        <position position="77"/>
    </location>
    <ligand>
        <name>[2Fe-2S] cluster</name>
        <dbReference type="ChEBI" id="CHEBI:190135"/>
        <label>1</label>
    </ligand>
</feature>
<dbReference type="GO" id="GO:0009688">
    <property type="term" value="P:abscisic acid biosynthetic process"/>
    <property type="evidence" value="ECO:0007669"/>
    <property type="project" value="UniProtKB-KW"/>
</dbReference>
<dbReference type="PROSITE" id="PS00197">
    <property type="entry name" value="2FE2S_FER_1"/>
    <property type="match status" value="1"/>
</dbReference>
<comment type="catalytic activity">
    <reaction evidence="17">
        <text>indole-3-acetaldehyde + O2 + H2O = (indol-3-yl)acetate + H2O2 + H(+)</text>
        <dbReference type="Rhea" id="RHEA:16277"/>
        <dbReference type="ChEBI" id="CHEBI:15377"/>
        <dbReference type="ChEBI" id="CHEBI:15378"/>
        <dbReference type="ChEBI" id="CHEBI:15379"/>
        <dbReference type="ChEBI" id="CHEBI:16240"/>
        <dbReference type="ChEBI" id="CHEBI:18086"/>
        <dbReference type="ChEBI" id="CHEBI:30854"/>
        <dbReference type="EC" id="1.2.3.7"/>
    </reaction>
</comment>
<evidence type="ECO:0000256" key="22">
    <source>
        <dbReference type="PIRSR" id="PIRSR000127-2"/>
    </source>
</evidence>
<evidence type="ECO:0000256" key="8">
    <source>
        <dbReference type="ARBA" id="ARBA00022723"/>
    </source>
</evidence>
<evidence type="ECO:0000256" key="20">
    <source>
        <dbReference type="ARBA" id="ARBA00072265"/>
    </source>
</evidence>
<dbReference type="InterPro" id="IPR000674">
    <property type="entry name" value="Ald_Oxase/Xan_DH_a/b"/>
</dbReference>
<dbReference type="GO" id="GO:0009851">
    <property type="term" value="P:auxin biosynthetic process"/>
    <property type="evidence" value="ECO:0007669"/>
    <property type="project" value="UniProtKB-KW"/>
</dbReference>
<comment type="caution">
    <text evidence="26">The sequence shown here is derived from an EMBL/GenBank/DDBJ whole genome shotgun (WGS) entry which is preliminary data.</text>
</comment>
<dbReference type="GO" id="GO:0051537">
    <property type="term" value="F:2 iron, 2 sulfur cluster binding"/>
    <property type="evidence" value="ECO:0007669"/>
    <property type="project" value="UniProtKB-KW"/>
</dbReference>
<dbReference type="FunFam" id="3.30.365.10:FF:000008">
    <property type="entry name" value="Aldehyde oxidase1"/>
    <property type="match status" value="1"/>
</dbReference>
<evidence type="ECO:0000256" key="12">
    <source>
        <dbReference type="ARBA" id="ARBA00023004"/>
    </source>
</evidence>
<evidence type="ECO:0000256" key="9">
    <source>
        <dbReference type="ARBA" id="ARBA00022827"/>
    </source>
</evidence>
<keyword evidence="13 23" id="KW-0411">Iron-sulfur</keyword>
<dbReference type="InterPro" id="IPR036856">
    <property type="entry name" value="Ald_Oxase/Xan_DH_a/b_sf"/>
</dbReference>
<dbReference type="Pfam" id="PF20256">
    <property type="entry name" value="MoCoBD_2"/>
    <property type="match status" value="1"/>
</dbReference>
<evidence type="ECO:0000313" key="26">
    <source>
        <dbReference type="EMBL" id="KAG2534670.1"/>
    </source>
</evidence>
<keyword evidence="14" id="KW-0520">NAD</keyword>
<dbReference type="InterPro" id="IPR002346">
    <property type="entry name" value="Mopterin_DH_FAD-bd"/>
</dbReference>
<evidence type="ECO:0000259" key="25">
    <source>
        <dbReference type="PROSITE" id="PS51387"/>
    </source>
</evidence>
<accession>A0A8T0MC55</accession>
<comment type="subcellular location">
    <subcellularLocation>
        <location evidence="2">Cytoplasm</location>
    </subcellularLocation>
</comment>
<feature type="binding site" evidence="23">
    <location>
        <position position="47"/>
    </location>
    <ligand>
        <name>[2Fe-2S] cluster</name>
        <dbReference type="ChEBI" id="CHEBI:190135"/>
        <label>1</label>
    </ligand>
</feature>
<feature type="binding site" evidence="23">
    <location>
        <position position="165"/>
    </location>
    <ligand>
        <name>[2Fe-2S] cluster</name>
        <dbReference type="ChEBI" id="CHEBI:190135"/>
        <label>2</label>
    </ligand>
</feature>
<dbReference type="PANTHER" id="PTHR11908:SF92">
    <property type="entry name" value="ALDEHYDE OXIDASE 1-RELATED"/>
    <property type="match status" value="1"/>
</dbReference>
<dbReference type="Proteomes" id="UP000823388">
    <property type="component" value="Chromosome 9N"/>
</dbReference>
<keyword evidence="8 23" id="KW-0479">Metal-binding</keyword>
<comment type="cofactor">
    <cofactor evidence="1 22">
        <name>FAD</name>
        <dbReference type="ChEBI" id="CHEBI:57692"/>
    </cofactor>
</comment>
<evidence type="ECO:0000256" key="17">
    <source>
        <dbReference type="ARBA" id="ARBA00052415"/>
    </source>
</evidence>
<dbReference type="EMBL" id="CM029054">
    <property type="protein sequence ID" value="KAG2534670.1"/>
    <property type="molecule type" value="Genomic_DNA"/>
</dbReference>
<dbReference type="SUPFAM" id="SSF55447">
    <property type="entry name" value="CO dehydrogenase flavoprotein C-terminal domain-like"/>
    <property type="match status" value="1"/>
</dbReference>
<dbReference type="SUPFAM" id="SSF54665">
    <property type="entry name" value="CO dehydrogenase molybdoprotein N-domain-like"/>
    <property type="match status" value="1"/>
</dbReference>
<dbReference type="GO" id="GO:0071949">
    <property type="term" value="F:FAD binding"/>
    <property type="evidence" value="ECO:0007669"/>
    <property type="project" value="InterPro"/>
</dbReference>
<dbReference type="InterPro" id="IPR016169">
    <property type="entry name" value="FAD-bd_PCMH_sub2"/>
</dbReference>
<dbReference type="Pfam" id="PF00111">
    <property type="entry name" value="Fer2"/>
    <property type="match status" value="1"/>
</dbReference>
<dbReference type="SUPFAM" id="SSF56003">
    <property type="entry name" value="Molybdenum cofactor-binding domain"/>
    <property type="match status" value="1"/>
</dbReference>
<feature type="domain" description="FAD-binding PCMH-type" evidence="25">
    <location>
        <begin position="238"/>
        <end position="416"/>
    </location>
</feature>
<feature type="binding site" evidence="23">
    <location>
        <position position="55"/>
    </location>
    <ligand>
        <name>[2Fe-2S] cluster</name>
        <dbReference type="ChEBI" id="CHEBI:190135"/>
        <label>1</label>
    </ligand>
</feature>
<feature type="binding site" evidence="22">
    <location>
        <position position="406"/>
    </location>
    <ligand>
        <name>FAD</name>
        <dbReference type="ChEBI" id="CHEBI:57692"/>
    </ligand>
</feature>
<reference evidence="26" key="1">
    <citation type="submission" date="2020-05" db="EMBL/GenBank/DDBJ databases">
        <title>WGS assembly of Panicum virgatum.</title>
        <authorList>
            <person name="Lovell J.T."/>
            <person name="Jenkins J."/>
            <person name="Shu S."/>
            <person name="Juenger T.E."/>
            <person name="Schmutz J."/>
        </authorList>
    </citation>
    <scope>NUCLEOTIDE SEQUENCE</scope>
    <source>
        <strain evidence="26">AP13</strain>
    </source>
</reference>
<dbReference type="Pfam" id="PF01315">
    <property type="entry name" value="Ald_Xan_dh_C"/>
    <property type="match status" value="1"/>
</dbReference>
<keyword evidence="27" id="KW-1185">Reference proteome</keyword>
<dbReference type="FunFam" id="3.30.365.10:FF:000001">
    <property type="entry name" value="Xanthine dehydrogenase oxidase"/>
    <property type="match status" value="1"/>
</dbReference>
<dbReference type="SUPFAM" id="SSF56176">
    <property type="entry name" value="FAD-binding/transporter-associated domain-like"/>
    <property type="match status" value="1"/>
</dbReference>
<keyword evidence="5 23" id="KW-0500">Molybdenum</keyword>
<dbReference type="InterPro" id="IPR016208">
    <property type="entry name" value="Ald_Oxase/xanthine_DH-like"/>
</dbReference>
<gene>
    <name evidence="26" type="ORF">PVAP13_9NG075191</name>
</gene>
<evidence type="ECO:0000256" key="6">
    <source>
        <dbReference type="ARBA" id="ARBA00022630"/>
    </source>
</evidence>
<evidence type="ECO:0000256" key="1">
    <source>
        <dbReference type="ARBA" id="ARBA00001974"/>
    </source>
</evidence>
<feature type="active site" description="Proton acceptor" evidence="21">
    <location>
        <position position="1282"/>
    </location>
</feature>
<dbReference type="Gene3D" id="3.10.20.30">
    <property type="match status" value="1"/>
</dbReference>
<evidence type="ECO:0000256" key="21">
    <source>
        <dbReference type="PIRSR" id="PIRSR000127-1"/>
    </source>
</evidence>
<dbReference type="Gene3D" id="3.90.1170.50">
    <property type="entry name" value="Aldehyde oxidase/xanthine dehydrogenase, a/b hammerhead"/>
    <property type="match status" value="1"/>
</dbReference>
<dbReference type="InterPro" id="IPR037165">
    <property type="entry name" value="AldOxase/xan_DH_Mopterin-bd_sf"/>
</dbReference>
<name>A0A8T0MC55_PANVG</name>
<dbReference type="Gene3D" id="3.30.390.50">
    <property type="entry name" value="CO dehydrogenase flavoprotein, C-terminal domain"/>
    <property type="match status" value="1"/>
</dbReference>
<evidence type="ECO:0000256" key="15">
    <source>
        <dbReference type="ARBA" id="ARBA00023070"/>
    </source>
</evidence>
<dbReference type="Gene3D" id="3.30.365.10">
    <property type="entry name" value="Aldehyde oxidase/xanthine dehydrogenase, molybdopterin binding domain"/>
    <property type="match status" value="4"/>
</dbReference>
<dbReference type="PANTHER" id="PTHR11908">
    <property type="entry name" value="XANTHINE DEHYDROGENASE"/>
    <property type="match status" value="1"/>
</dbReference>
<comment type="cofactor">
    <cofactor evidence="16">
        <name>[2Fe-2S] cluster</name>
        <dbReference type="ChEBI" id="CHEBI:190135"/>
    </cofactor>
</comment>
<dbReference type="FunFam" id="3.10.20.30:FF:000012">
    <property type="entry name" value="Xanthine dehydrogenase/oxidase"/>
    <property type="match status" value="1"/>
</dbReference>
<evidence type="ECO:0000256" key="13">
    <source>
        <dbReference type="ARBA" id="ARBA00023014"/>
    </source>
</evidence>
<dbReference type="InterPro" id="IPR016166">
    <property type="entry name" value="FAD-bd_PCMH"/>
</dbReference>
<evidence type="ECO:0000313" key="27">
    <source>
        <dbReference type="Proteomes" id="UP000823388"/>
    </source>
</evidence>
<dbReference type="SMART" id="SM01092">
    <property type="entry name" value="CO_deh_flav_C"/>
    <property type="match status" value="1"/>
</dbReference>
<dbReference type="PROSITE" id="PS51085">
    <property type="entry name" value="2FE2S_FER_2"/>
    <property type="match status" value="1"/>
</dbReference>
<evidence type="ECO:0000256" key="16">
    <source>
        <dbReference type="ARBA" id="ARBA00034078"/>
    </source>
</evidence>
<feature type="binding site" evidence="22">
    <location>
        <position position="425"/>
    </location>
    <ligand>
        <name>FAD</name>
        <dbReference type="ChEBI" id="CHEBI:57692"/>
    </ligand>
</feature>
<dbReference type="PIRSF" id="PIRSF000127">
    <property type="entry name" value="Xanthine_DH"/>
    <property type="match status" value="1"/>
</dbReference>
<dbReference type="FunFam" id="3.30.465.10:FF:000013">
    <property type="entry name" value="Aldehyde oxidase"/>
    <property type="match status" value="1"/>
</dbReference>
<protein>
    <recommendedName>
        <fullName evidence="20">Indole-3-acetaldehyde oxidase</fullName>
        <ecNumber evidence="19">1.2.3.7</ecNumber>
    </recommendedName>
</protein>
<dbReference type="InterPro" id="IPR036318">
    <property type="entry name" value="FAD-bd_PCMH-like_sf"/>
</dbReference>
<keyword evidence="10" id="KW-0937">Abscisic acid biosynthesis</keyword>
<evidence type="ECO:0000256" key="5">
    <source>
        <dbReference type="ARBA" id="ARBA00022505"/>
    </source>
</evidence>
<dbReference type="FunFam" id="1.10.150.120:FF:000006">
    <property type="entry name" value="Aldehyde oxidase"/>
    <property type="match status" value="1"/>
</dbReference>
<dbReference type="FunFam" id="3.90.1170.50:FF:000007">
    <property type="entry name" value="Aldehyde oxidase1"/>
    <property type="match status" value="1"/>
</dbReference>
<keyword evidence="12 23" id="KW-0408">Iron</keyword>